<reference evidence="2" key="1">
    <citation type="submission" date="2020-01" db="EMBL/GenBank/DDBJ databases">
        <authorList>
            <person name="Meier V. D."/>
            <person name="Meier V D."/>
        </authorList>
    </citation>
    <scope>NUCLEOTIDE SEQUENCE</scope>
    <source>
        <strain evidence="2">HLG_WM_MAG_07</strain>
    </source>
</reference>
<accession>A0A6S6SZK6</accession>
<feature type="transmembrane region" description="Helical" evidence="1">
    <location>
        <begin position="64"/>
        <end position="83"/>
    </location>
</feature>
<feature type="transmembrane region" description="Helical" evidence="1">
    <location>
        <begin position="115"/>
        <end position="135"/>
    </location>
</feature>
<evidence type="ECO:0000313" key="2">
    <source>
        <dbReference type="EMBL" id="CAA6809947.1"/>
    </source>
</evidence>
<keyword evidence="1" id="KW-0812">Transmembrane</keyword>
<dbReference type="PANTHER" id="PTHR43471">
    <property type="entry name" value="ABC TRANSPORTER PERMEASE"/>
    <property type="match status" value="1"/>
</dbReference>
<keyword evidence="1" id="KW-0472">Membrane</keyword>
<dbReference type="Pfam" id="PF12679">
    <property type="entry name" value="ABC2_membrane_2"/>
    <property type="match status" value="1"/>
</dbReference>
<dbReference type="AlphaFoldDB" id="A0A6S6SZK6"/>
<name>A0A6S6SZK6_9GAMM</name>
<dbReference type="GO" id="GO:0140359">
    <property type="term" value="F:ABC-type transporter activity"/>
    <property type="evidence" value="ECO:0007669"/>
    <property type="project" value="InterPro"/>
</dbReference>
<feature type="transmembrane region" description="Helical" evidence="1">
    <location>
        <begin position="20"/>
        <end position="44"/>
    </location>
</feature>
<evidence type="ECO:0000256" key="1">
    <source>
        <dbReference type="SAM" id="Phobius"/>
    </source>
</evidence>
<feature type="transmembrane region" description="Helical" evidence="1">
    <location>
        <begin position="176"/>
        <end position="196"/>
    </location>
</feature>
<organism evidence="2">
    <name type="scientific">uncultured Thiotrichaceae bacterium</name>
    <dbReference type="NCBI Taxonomy" id="298394"/>
    <lineage>
        <taxon>Bacteria</taxon>
        <taxon>Pseudomonadati</taxon>
        <taxon>Pseudomonadota</taxon>
        <taxon>Gammaproteobacteria</taxon>
        <taxon>Thiotrichales</taxon>
        <taxon>Thiotrichaceae</taxon>
        <taxon>environmental samples</taxon>
    </lineage>
</organism>
<dbReference type="EMBL" id="CACVAY010000041">
    <property type="protein sequence ID" value="CAA6809947.1"/>
    <property type="molecule type" value="Genomic_DNA"/>
</dbReference>
<gene>
    <name evidence="2" type="ORF">HELGO_WM35227</name>
</gene>
<feature type="transmembrane region" description="Helical" evidence="1">
    <location>
        <begin position="228"/>
        <end position="246"/>
    </location>
</feature>
<feature type="transmembrane region" description="Helical" evidence="1">
    <location>
        <begin position="147"/>
        <end position="169"/>
    </location>
</feature>
<dbReference type="GO" id="GO:0005886">
    <property type="term" value="C:plasma membrane"/>
    <property type="evidence" value="ECO:0007669"/>
    <property type="project" value="UniProtKB-SubCell"/>
</dbReference>
<proteinExistence type="predicted"/>
<keyword evidence="1" id="KW-1133">Transmembrane helix</keyword>
<sequence length="251" mass="27490">MSSLFTVATTEFKRMFFSPLAWSILAILQFVLALMFLVLVQDFITLIQPQTAGIENPPGVTDTIVSALFLWAGIIMLAVMPILTMRSIAEERSNGTFSLLRSAPISMTEIVLGKFFGLMMFVFIMIGLVSLMPLSLSLGTSLDWGKFLAAILGLSLLLASFAAAGIFISSLTNQPIIAAISSFGLLLVLVVLYISGKSETTGSELFVYLSHFGHFLPFLEGIFQSGDLAYYLLFICGFLILTIRKLDNERL</sequence>
<protein>
    <submittedName>
        <fullName evidence="2">Gliding motility protein GldF</fullName>
    </submittedName>
</protein>